<dbReference type="InParanoid" id="A0A7F5QYM1"/>
<keyword evidence="3" id="KW-1185">Reference proteome</keyword>
<dbReference type="GeneID" id="112904469"/>
<feature type="domain" description="Peptidase A2" evidence="2">
    <location>
        <begin position="395"/>
        <end position="432"/>
    </location>
</feature>
<reference evidence="4" key="1">
    <citation type="submission" date="2025-08" db="UniProtKB">
        <authorList>
            <consortium name="RefSeq"/>
        </authorList>
    </citation>
    <scope>IDENTIFICATION</scope>
    <source>
        <tissue evidence="4">Entire body</tissue>
    </source>
</reference>
<dbReference type="GO" id="GO:0006508">
    <property type="term" value="P:proteolysis"/>
    <property type="evidence" value="ECO:0007669"/>
    <property type="project" value="InterPro"/>
</dbReference>
<sequence>MERLNRQRAVFKGTITRVETFINRSIADNNIDVCEFEVRQNMLNEAYVGYSEVQGKIEDEDDSEVTLNDRADVETRYLNLSALIKRCLKKNIETNSNLSSSSLGSLQSQYNNIKVPEISIPVFSGKFSDWSSFYDLFNALIVENTQFSDIQRFIYLKSSLKGEPLKLVENLPLTNDNFKIALNILKTRYENKLFVVNAHIKALVEIPSINRCTGPNLREFITTVKQHAESLKNLSVPIESWDLILIYLLMQRLDFQTKQAFEFDRGSSALPTLKAFLDFLEKRCIALENLGVPEGKGKFINLNTTSTDYKGVHTGLKCNSSNGDGQRGINGNNRDIPASQENTIAVIDHNEIVGEKASLSNSIQLSAIAKGRSNYVMLATTQVCLLDRNGRSVIATALLDSGAQCSLITTKLAERLLYPTYKRTVQISGISGKGAVCNEMIDITLSLKNCKDINNKEIHVSCSVLDRFIMQKFIGFTFMCCEHQTVIYVQDYK</sequence>
<dbReference type="GO" id="GO:0004190">
    <property type="term" value="F:aspartic-type endopeptidase activity"/>
    <property type="evidence" value="ECO:0007669"/>
    <property type="project" value="InterPro"/>
</dbReference>
<organism evidence="3 4">
    <name type="scientific">Agrilus planipennis</name>
    <name type="common">Emerald ash borer</name>
    <name type="synonym">Agrilus marcopoli</name>
    <dbReference type="NCBI Taxonomy" id="224129"/>
    <lineage>
        <taxon>Eukaryota</taxon>
        <taxon>Metazoa</taxon>
        <taxon>Ecdysozoa</taxon>
        <taxon>Arthropoda</taxon>
        <taxon>Hexapoda</taxon>
        <taxon>Insecta</taxon>
        <taxon>Pterygota</taxon>
        <taxon>Neoptera</taxon>
        <taxon>Endopterygota</taxon>
        <taxon>Coleoptera</taxon>
        <taxon>Polyphaga</taxon>
        <taxon>Elateriformia</taxon>
        <taxon>Buprestoidea</taxon>
        <taxon>Buprestidae</taxon>
        <taxon>Agrilinae</taxon>
        <taxon>Agrilus</taxon>
    </lineage>
</organism>
<evidence type="ECO:0000313" key="3">
    <source>
        <dbReference type="Proteomes" id="UP000192223"/>
    </source>
</evidence>
<evidence type="ECO:0000259" key="2">
    <source>
        <dbReference type="PROSITE" id="PS50175"/>
    </source>
</evidence>
<keyword evidence="1" id="KW-0378">Hydrolase</keyword>
<dbReference type="InterPro" id="IPR005312">
    <property type="entry name" value="DUF1759"/>
</dbReference>
<dbReference type="Proteomes" id="UP000192223">
    <property type="component" value="Unplaced"/>
</dbReference>
<evidence type="ECO:0000256" key="1">
    <source>
        <dbReference type="ARBA" id="ARBA00022801"/>
    </source>
</evidence>
<dbReference type="InterPro" id="IPR021109">
    <property type="entry name" value="Peptidase_aspartic_dom_sf"/>
</dbReference>
<dbReference type="Gene3D" id="2.40.70.10">
    <property type="entry name" value="Acid Proteases"/>
    <property type="match status" value="1"/>
</dbReference>
<dbReference type="AlphaFoldDB" id="A0A7F5QYM1"/>
<dbReference type="InterPro" id="IPR001995">
    <property type="entry name" value="Peptidase_A2_cat"/>
</dbReference>
<dbReference type="PANTHER" id="PTHR22954">
    <property type="entry name" value="RETROVIRAL PROTEASE-RELATED"/>
    <property type="match status" value="1"/>
</dbReference>
<dbReference type="Pfam" id="PF03564">
    <property type="entry name" value="DUF1759"/>
    <property type="match status" value="1"/>
</dbReference>
<name>A0A7F5QYM1_AGRPL</name>
<accession>A0A7F5QYM1</accession>
<evidence type="ECO:0000313" key="4">
    <source>
        <dbReference type="RefSeq" id="XP_025830350.1"/>
    </source>
</evidence>
<dbReference type="SUPFAM" id="SSF50630">
    <property type="entry name" value="Acid proteases"/>
    <property type="match status" value="1"/>
</dbReference>
<dbReference type="OrthoDB" id="7444419at2759"/>
<dbReference type="KEGG" id="apln:112904469"/>
<dbReference type="PROSITE" id="PS50175">
    <property type="entry name" value="ASP_PROT_RETROV"/>
    <property type="match status" value="1"/>
</dbReference>
<dbReference type="PANTHER" id="PTHR22954:SF3">
    <property type="entry name" value="PROTEIN CBG08539"/>
    <property type="match status" value="1"/>
</dbReference>
<gene>
    <name evidence="4" type="primary">LOC112904469</name>
</gene>
<protein>
    <submittedName>
        <fullName evidence="4">Uncharacterized protein LOC112904469</fullName>
    </submittedName>
</protein>
<proteinExistence type="predicted"/>
<dbReference type="RefSeq" id="XP_025830350.1">
    <property type="nucleotide sequence ID" value="XM_025974565.1"/>
</dbReference>